<sequence>MVASSPRSTGLPTRSSLVYYVRQSADSRSVNEGRIDDVYEVTAYGYQSILDKARRGVSKCKVAYIDLQGIIPWRSCDFQYWIYHILRLVIITAQIVEIAGFVILES</sequence>
<evidence type="ECO:0000256" key="1">
    <source>
        <dbReference type="SAM" id="Phobius"/>
    </source>
</evidence>
<dbReference type="Proteomes" id="UP000037696">
    <property type="component" value="Unassembled WGS sequence"/>
</dbReference>
<dbReference type="EMBL" id="LHQQ01000241">
    <property type="protein sequence ID" value="KOS38647.1"/>
    <property type="molecule type" value="Genomic_DNA"/>
</dbReference>
<proteinExistence type="predicted"/>
<evidence type="ECO:0000313" key="3">
    <source>
        <dbReference type="Proteomes" id="UP000037696"/>
    </source>
</evidence>
<dbReference type="AlphaFoldDB" id="A0A0M8NWA8"/>
<comment type="caution">
    <text evidence="2">The sequence shown here is derived from an EMBL/GenBank/DDBJ whole genome shotgun (WGS) entry which is preliminary data.</text>
</comment>
<name>A0A0M8NWA8_9EURO</name>
<protein>
    <submittedName>
        <fullName evidence="2">Uncharacterized protein</fullName>
    </submittedName>
</protein>
<accession>A0A0M8NWA8</accession>
<gene>
    <name evidence="2" type="ORF">ACN38_g10533</name>
</gene>
<organism evidence="2 3">
    <name type="scientific">Penicillium nordicum</name>
    <dbReference type="NCBI Taxonomy" id="229535"/>
    <lineage>
        <taxon>Eukaryota</taxon>
        <taxon>Fungi</taxon>
        <taxon>Dikarya</taxon>
        <taxon>Ascomycota</taxon>
        <taxon>Pezizomycotina</taxon>
        <taxon>Eurotiomycetes</taxon>
        <taxon>Eurotiomycetidae</taxon>
        <taxon>Eurotiales</taxon>
        <taxon>Aspergillaceae</taxon>
        <taxon>Penicillium</taxon>
    </lineage>
</organism>
<feature type="transmembrane region" description="Helical" evidence="1">
    <location>
        <begin position="81"/>
        <end position="104"/>
    </location>
</feature>
<reference evidence="2 3" key="1">
    <citation type="submission" date="2015-08" db="EMBL/GenBank/DDBJ databases">
        <title>Genome sequencing of Penicillium nordicum.</title>
        <authorList>
            <person name="Nguyen H.D."/>
            <person name="Seifert K.A."/>
        </authorList>
    </citation>
    <scope>NUCLEOTIDE SEQUENCE [LARGE SCALE GENOMIC DNA]</scope>
    <source>
        <strain evidence="2 3">DAOMC 185683</strain>
    </source>
</reference>
<evidence type="ECO:0000313" key="2">
    <source>
        <dbReference type="EMBL" id="KOS38647.1"/>
    </source>
</evidence>
<keyword evidence="1" id="KW-0812">Transmembrane</keyword>
<keyword evidence="1" id="KW-1133">Transmembrane helix</keyword>
<keyword evidence="1" id="KW-0472">Membrane</keyword>
<keyword evidence="3" id="KW-1185">Reference proteome</keyword>